<evidence type="ECO:0000313" key="7">
    <source>
        <dbReference type="EMBL" id="TBN15433.1"/>
    </source>
</evidence>
<dbReference type="GO" id="GO:0046872">
    <property type="term" value="F:metal ion binding"/>
    <property type="evidence" value="ECO:0007669"/>
    <property type="project" value="UniProtKB-KW"/>
</dbReference>
<keyword evidence="3" id="KW-0378">Hydrolase</keyword>
<keyword evidence="5" id="KW-0732">Signal</keyword>
<name>A0A4Q9FNU1_9FLAO</name>
<dbReference type="PROSITE" id="PS51257">
    <property type="entry name" value="PROKAR_LIPOPROTEIN"/>
    <property type="match status" value="1"/>
</dbReference>
<evidence type="ECO:0000256" key="4">
    <source>
        <dbReference type="ARBA" id="ARBA00022837"/>
    </source>
</evidence>
<feature type="domain" description="Sulfatase N-terminal" evidence="6">
    <location>
        <begin position="37"/>
        <end position="337"/>
    </location>
</feature>
<sequence length="436" mass="47591">MKLPTLTFVLLIALLSCGSSDDIDTPKDDTNIATNTPNILLIIADDMGVDASPGYAIGDIKPNMPNLESMISSGIVFNNIWSYAVCTPTRASILTGKYGFRTGVTGVGDVLSTSETSIQRHLDTNNSGYAHAVIGKWHLSSDTTHPNNMGVGTYAGFLSGGVRDYWEWSLVENGQTIDSDVYTTTKFTDLAIDWVNAQTQPWFLWLAYNAPHTPFHLPDTNLHSQGNLPSDQASVDNNPLPYYMAMLEAMDTEIGRLLDSMTQEERDNTIIVFIGDNGTPNRVVQEYPGRRAKNSVYEGGIRVPMIISGAGVTRKGVTEDAILNSTDLFATIASIADAEVGAMSDSKDFKPMLSTSGVKVRDYSYAEVNSGGVGFDYAIRNDTYKYIRFVDDTEAFYNLSSDPLETTNLLNSNGGLTNEEASNKTNLETQLNNIKI</sequence>
<dbReference type="PROSITE" id="PS00523">
    <property type="entry name" value="SULFATASE_1"/>
    <property type="match status" value="1"/>
</dbReference>
<dbReference type="InterPro" id="IPR024607">
    <property type="entry name" value="Sulfatase_CS"/>
</dbReference>
<comment type="caution">
    <text evidence="7">The sequence shown here is derived from an EMBL/GenBank/DDBJ whole genome shotgun (WGS) entry which is preliminary data.</text>
</comment>
<comment type="similarity">
    <text evidence="1">Belongs to the sulfatase family.</text>
</comment>
<gene>
    <name evidence="7" type="ORF">EYD46_09855</name>
</gene>
<keyword evidence="4" id="KW-0106">Calcium</keyword>
<dbReference type="InterPro" id="IPR017850">
    <property type="entry name" value="Alkaline_phosphatase_core_sf"/>
</dbReference>
<dbReference type="OrthoDB" id="975025at2"/>
<dbReference type="GO" id="GO:0004065">
    <property type="term" value="F:arylsulfatase activity"/>
    <property type="evidence" value="ECO:0007669"/>
    <property type="project" value="TreeGrafter"/>
</dbReference>
<feature type="signal peptide" evidence="5">
    <location>
        <begin position="1"/>
        <end position="21"/>
    </location>
</feature>
<evidence type="ECO:0000256" key="1">
    <source>
        <dbReference type="ARBA" id="ARBA00008779"/>
    </source>
</evidence>
<dbReference type="InterPro" id="IPR050738">
    <property type="entry name" value="Sulfatase"/>
</dbReference>
<dbReference type="PANTHER" id="PTHR42693">
    <property type="entry name" value="ARYLSULFATASE FAMILY MEMBER"/>
    <property type="match status" value="1"/>
</dbReference>
<protein>
    <submittedName>
        <fullName evidence="7">Sulfatase</fullName>
    </submittedName>
</protein>
<accession>A0A4Q9FNU1</accession>
<dbReference type="SUPFAM" id="SSF53649">
    <property type="entry name" value="Alkaline phosphatase-like"/>
    <property type="match status" value="1"/>
</dbReference>
<organism evidence="7 8">
    <name type="scientific">Hyunsoonleella pacifica</name>
    <dbReference type="NCBI Taxonomy" id="1080224"/>
    <lineage>
        <taxon>Bacteria</taxon>
        <taxon>Pseudomonadati</taxon>
        <taxon>Bacteroidota</taxon>
        <taxon>Flavobacteriia</taxon>
        <taxon>Flavobacteriales</taxon>
        <taxon>Flavobacteriaceae</taxon>
    </lineage>
</organism>
<dbReference type="RefSeq" id="WP_130936918.1">
    <property type="nucleotide sequence ID" value="NZ_BMEE01000004.1"/>
</dbReference>
<dbReference type="Gene3D" id="3.40.720.10">
    <property type="entry name" value="Alkaline Phosphatase, subunit A"/>
    <property type="match status" value="1"/>
</dbReference>
<dbReference type="Pfam" id="PF00884">
    <property type="entry name" value="Sulfatase"/>
    <property type="match status" value="1"/>
</dbReference>
<dbReference type="Proteomes" id="UP000292372">
    <property type="component" value="Unassembled WGS sequence"/>
</dbReference>
<dbReference type="PANTHER" id="PTHR42693:SF53">
    <property type="entry name" value="ENDO-4-O-SULFATASE"/>
    <property type="match status" value="1"/>
</dbReference>
<evidence type="ECO:0000256" key="2">
    <source>
        <dbReference type="ARBA" id="ARBA00022723"/>
    </source>
</evidence>
<evidence type="ECO:0000256" key="5">
    <source>
        <dbReference type="SAM" id="SignalP"/>
    </source>
</evidence>
<evidence type="ECO:0000256" key="3">
    <source>
        <dbReference type="ARBA" id="ARBA00022801"/>
    </source>
</evidence>
<reference evidence="7 8" key="1">
    <citation type="journal article" date="2015" name="Int. J. Syst. Evol. Microbiol.">
        <title>Hyunsoonleella pacifica sp. nov., isolated from seawater of South Pacific Gyre.</title>
        <authorList>
            <person name="Gao X."/>
            <person name="Zhang Z."/>
            <person name="Dai X."/>
            <person name="Zhang X.H."/>
        </authorList>
    </citation>
    <scope>NUCLEOTIDE SEQUENCE [LARGE SCALE GENOMIC DNA]</scope>
    <source>
        <strain evidence="7 8">SW033</strain>
    </source>
</reference>
<evidence type="ECO:0000259" key="6">
    <source>
        <dbReference type="Pfam" id="PF00884"/>
    </source>
</evidence>
<keyword evidence="8" id="KW-1185">Reference proteome</keyword>
<dbReference type="EMBL" id="SIRS01000004">
    <property type="protein sequence ID" value="TBN15433.1"/>
    <property type="molecule type" value="Genomic_DNA"/>
</dbReference>
<keyword evidence="2" id="KW-0479">Metal-binding</keyword>
<dbReference type="InterPro" id="IPR000917">
    <property type="entry name" value="Sulfatase_N"/>
</dbReference>
<proteinExistence type="inferred from homology"/>
<dbReference type="AlphaFoldDB" id="A0A4Q9FNU1"/>
<feature type="chain" id="PRO_5020233910" evidence="5">
    <location>
        <begin position="22"/>
        <end position="436"/>
    </location>
</feature>
<evidence type="ECO:0000313" key="8">
    <source>
        <dbReference type="Proteomes" id="UP000292372"/>
    </source>
</evidence>